<feature type="transmembrane region" description="Helical" evidence="14">
    <location>
        <begin position="21"/>
        <end position="43"/>
    </location>
</feature>
<evidence type="ECO:0000313" key="16">
    <source>
        <dbReference type="EMBL" id="KIJ25555.1"/>
    </source>
</evidence>
<dbReference type="InterPro" id="IPR037671">
    <property type="entry name" value="PIGN_N"/>
</dbReference>
<comment type="function">
    <text evidence="13 14">Ethanolamine phosphate transferase involved in glycosylphosphatidylinositol-anchor biosynthesis. Transfers ethanolamine phosphate to the first alpha-1,4-linked mannose of the glycosylphosphatidylinositol precursor of GPI-anchor.</text>
</comment>
<evidence type="ECO:0000256" key="12">
    <source>
        <dbReference type="ARBA" id="ARBA00023316"/>
    </source>
</evidence>
<evidence type="ECO:0000256" key="8">
    <source>
        <dbReference type="ARBA" id="ARBA00022824"/>
    </source>
</evidence>
<keyword evidence="6 14" id="KW-0808">Transferase</keyword>
<dbReference type="CDD" id="cd16020">
    <property type="entry name" value="GPI_EPT_1"/>
    <property type="match status" value="1"/>
</dbReference>
<dbReference type="GO" id="GO:0051377">
    <property type="term" value="F:mannose-ethanolamine phosphotransferase activity"/>
    <property type="evidence" value="ECO:0007669"/>
    <property type="project" value="UniProtKB-UniRule"/>
</dbReference>
<keyword evidence="10 14" id="KW-0472">Membrane</keyword>
<evidence type="ECO:0000256" key="9">
    <source>
        <dbReference type="ARBA" id="ARBA00022989"/>
    </source>
</evidence>
<dbReference type="Proteomes" id="UP000054279">
    <property type="component" value="Unassembled WGS sequence"/>
</dbReference>
<comment type="similarity">
    <text evidence="3 14">Belongs to the PIGG/PIGN/PIGO family. PIGN subfamily.</text>
</comment>
<dbReference type="SUPFAM" id="SSF53649">
    <property type="entry name" value="Alkaline phosphatase-like"/>
    <property type="match status" value="1"/>
</dbReference>
<keyword evidence="5 14" id="KW-0337">GPI-anchor biosynthesis</keyword>
<evidence type="ECO:0000313" key="17">
    <source>
        <dbReference type="Proteomes" id="UP000054279"/>
    </source>
</evidence>
<comment type="subcellular location">
    <subcellularLocation>
        <location evidence="1 14">Endoplasmic reticulum membrane</location>
        <topology evidence="1 14">Multi-pass membrane protein</topology>
    </subcellularLocation>
</comment>
<dbReference type="OrthoDB" id="2748310at2759"/>
<comment type="pathway">
    <text evidence="2 14">Glycolipid biosynthesis; glycosylphosphatidylinositol-anchor biosynthesis.</text>
</comment>
<gene>
    <name evidence="16" type="ORF">M422DRAFT_785531</name>
</gene>
<dbReference type="PANTHER" id="PTHR12250">
    <property type="entry name" value="PHOSPHATIDYLINOSITOL GLYCAN, CLASS N"/>
    <property type="match status" value="1"/>
</dbReference>
<evidence type="ECO:0000259" key="15">
    <source>
        <dbReference type="Pfam" id="PF04987"/>
    </source>
</evidence>
<dbReference type="InterPro" id="IPR017852">
    <property type="entry name" value="GPI_EtnP_transferase_1_C"/>
</dbReference>
<accession>A0A0C9UJX9</accession>
<evidence type="ECO:0000256" key="11">
    <source>
        <dbReference type="ARBA" id="ARBA00023180"/>
    </source>
</evidence>
<sequence length="931" mass="102811">MKSTIEVQKASSFGSQGIFRLLLVGLAFHIIYIMSVFDCYFTSPVVHGMQHFSTEVADAERLVLIVGDGLRADLLFNRYPFPSIPGSPEVIAPYLRSIVKTRGAFGISHTRVPTESRPGHVAIIAGMYEDVSAVTKAWKTNPVDFDSVFNQSTKTFSFGSPDILPMFARGATEGKVLTWCYEDHEEDFTKDAKSLDTWVMDTMGELFHNASSNKALNQQLREPGTVFFMHLLGLDTTGHSYRPHSKEYMENIQHVDSIVRQTETLFESFYGRDAGKTAYIFTADHGMSNVGNHGDGHPDNTRTPLIAWGAGIRGPIESKSNSPSMAWDLPLESHDVSQADIAPFMSTLLGRPIPVNSVGILPANYLSGGEERKARTMVVNAKTILEQYRVKHAIKKEHILRYQPFSDLSHDEGSSPGSAELQELKMLLSKGEWKQAQEKSTRLIAKVLEGLRYLQTYDRTLLGFIVTLGYIGWSLYSGLFVIQRFGSTASKPSVSEQLNASPLLSFLFIFSIAAALLAMRHSPLTYYAYVAFPIWFWISATKSLWKLKRVDLGNPLSWLAGGIAVIASLLAMVAGYTHRSIWSIGFLVIGLFWPIMTALGPTYRKQDIGLWTAWTVSCLCTAIFPVLSVQKTEDIRAIMLGGAAMIATGLVGTMIQGGIVLQRFTIQVILIILSMIVTASSIQSLQAKQGLPLQNQIAGWLCFLIAPCVPFISQRSTAPPLLRLLDLFLALGPCFIILSISVEGLFYVAFSISLALWVEVESRVNDSTVRQTKKTGVSSSRLSRDSIRIALFFLFFVQVAFFGTGNVASMSSFYLEPVYRLVPIFNPFLMASLLTFKIVAPYVILSAAFAALTAHLGLPPFSLFLIAMSVTDGMTLAFFYNVTDTGSWLEIGQTISFFCITSLLLVWSAGICVAGEWLMGRSLSSARLILR</sequence>
<feature type="transmembrane region" description="Helical" evidence="14">
    <location>
        <begin position="789"/>
        <end position="808"/>
    </location>
</feature>
<dbReference type="InterPro" id="IPR017850">
    <property type="entry name" value="Alkaline_phosphatase_core_sf"/>
</dbReference>
<dbReference type="UniPathway" id="UPA00196"/>
<feature type="domain" description="GPI ethanolamine phosphate transferase 1 C-terminal" evidence="15">
    <location>
        <begin position="449"/>
        <end position="887"/>
    </location>
</feature>
<dbReference type="InterPro" id="IPR002591">
    <property type="entry name" value="Phosphodiest/P_Trfase"/>
</dbReference>
<feature type="transmembrane region" description="Helical" evidence="14">
    <location>
        <begin position="461"/>
        <end position="482"/>
    </location>
</feature>
<evidence type="ECO:0000256" key="7">
    <source>
        <dbReference type="ARBA" id="ARBA00022692"/>
    </source>
</evidence>
<feature type="transmembrane region" description="Helical" evidence="14">
    <location>
        <begin position="608"/>
        <end position="629"/>
    </location>
</feature>
<feature type="transmembrane region" description="Helical" evidence="14">
    <location>
        <begin position="503"/>
        <end position="520"/>
    </location>
</feature>
<dbReference type="GO" id="GO:0071555">
    <property type="term" value="P:cell wall organization"/>
    <property type="evidence" value="ECO:0007669"/>
    <property type="project" value="UniProtKB-KW"/>
</dbReference>
<evidence type="ECO:0000256" key="5">
    <source>
        <dbReference type="ARBA" id="ARBA00022502"/>
    </source>
</evidence>
<evidence type="ECO:0000256" key="2">
    <source>
        <dbReference type="ARBA" id="ARBA00004687"/>
    </source>
</evidence>
<keyword evidence="9 14" id="KW-1133">Transmembrane helix</keyword>
<feature type="transmembrane region" description="Helical" evidence="14">
    <location>
        <begin position="863"/>
        <end position="883"/>
    </location>
</feature>
<feature type="transmembrane region" description="Helical" evidence="14">
    <location>
        <begin position="635"/>
        <end position="652"/>
    </location>
</feature>
<dbReference type="Gene3D" id="3.40.720.10">
    <property type="entry name" value="Alkaline Phosphatase, subunit A"/>
    <property type="match status" value="1"/>
</dbReference>
<dbReference type="GO" id="GO:0006506">
    <property type="term" value="P:GPI anchor biosynthetic process"/>
    <property type="evidence" value="ECO:0007669"/>
    <property type="project" value="UniProtKB-UniPathway"/>
</dbReference>
<organism evidence="16 17">
    <name type="scientific">Sphaerobolus stellatus (strain SS14)</name>
    <dbReference type="NCBI Taxonomy" id="990650"/>
    <lineage>
        <taxon>Eukaryota</taxon>
        <taxon>Fungi</taxon>
        <taxon>Dikarya</taxon>
        <taxon>Basidiomycota</taxon>
        <taxon>Agaricomycotina</taxon>
        <taxon>Agaricomycetes</taxon>
        <taxon>Phallomycetidae</taxon>
        <taxon>Geastrales</taxon>
        <taxon>Sphaerobolaceae</taxon>
        <taxon>Sphaerobolus</taxon>
    </lineage>
</organism>
<keyword evidence="8 14" id="KW-0256">Endoplasmic reticulum</keyword>
<feature type="transmembrane region" description="Helical" evidence="14">
    <location>
        <begin position="828"/>
        <end position="851"/>
    </location>
</feature>
<feature type="transmembrane region" description="Helical" evidence="14">
    <location>
        <begin position="556"/>
        <end position="575"/>
    </location>
</feature>
<feature type="transmembrane region" description="Helical" evidence="14">
    <location>
        <begin position="697"/>
        <end position="713"/>
    </location>
</feature>
<dbReference type="AlphaFoldDB" id="A0A0C9UJX9"/>
<dbReference type="GO" id="GO:0005789">
    <property type="term" value="C:endoplasmic reticulum membrane"/>
    <property type="evidence" value="ECO:0007669"/>
    <property type="project" value="UniProtKB-SubCell"/>
</dbReference>
<keyword evidence="12" id="KW-0961">Cell wall biogenesis/degradation</keyword>
<reference evidence="16 17" key="1">
    <citation type="submission" date="2014-06" db="EMBL/GenBank/DDBJ databases">
        <title>Evolutionary Origins and Diversification of the Mycorrhizal Mutualists.</title>
        <authorList>
            <consortium name="DOE Joint Genome Institute"/>
            <consortium name="Mycorrhizal Genomics Consortium"/>
            <person name="Kohler A."/>
            <person name="Kuo A."/>
            <person name="Nagy L.G."/>
            <person name="Floudas D."/>
            <person name="Copeland A."/>
            <person name="Barry K.W."/>
            <person name="Cichocki N."/>
            <person name="Veneault-Fourrey C."/>
            <person name="LaButti K."/>
            <person name="Lindquist E.A."/>
            <person name="Lipzen A."/>
            <person name="Lundell T."/>
            <person name="Morin E."/>
            <person name="Murat C."/>
            <person name="Riley R."/>
            <person name="Ohm R."/>
            <person name="Sun H."/>
            <person name="Tunlid A."/>
            <person name="Henrissat B."/>
            <person name="Grigoriev I.V."/>
            <person name="Hibbett D.S."/>
            <person name="Martin F."/>
        </authorList>
    </citation>
    <scope>NUCLEOTIDE SEQUENCE [LARGE SCALE GENOMIC DNA]</scope>
    <source>
        <strain evidence="16 17">SS14</strain>
    </source>
</reference>
<keyword evidence="11" id="KW-0325">Glycoprotein</keyword>
<evidence type="ECO:0000256" key="13">
    <source>
        <dbReference type="ARBA" id="ARBA00024850"/>
    </source>
</evidence>
<evidence type="ECO:0000256" key="14">
    <source>
        <dbReference type="RuleBase" id="RU367138"/>
    </source>
</evidence>
<feature type="transmembrane region" description="Helical" evidence="14">
    <location>
        <begin position="581"/>
        <end position="601"/>
    </location>
</feature>
<feature type="transmembrane region" description="Helical" evidence="14">
    <location>
        <begin position="895"/>
        <end position="918"/>
    </location>
</feature>
<evidence type="ECO:0000256" key="1">
    <source>
        <dbReference type="ARBA" id="ARBA00004477"/>
    </source>
</evidence>
<keyword evidence="17" id="KW-1185">Reference proteome</keyword>
<dbReference type="Pfam" id="PF04987">
    <property type="entry name" value="PigN"/>
    <property type="match status" value="1"/>
</dbReference>
<proteinExistence type="inferred from homology"/>
<name>A0A0C9UJX9_SPHS4</name>
<dbReference type="InterPro" id="IPR007070">
    <property type="entry name" value="GPI_EtnP_transferase_1"/>
</dbReference>
<dbReference type="EC" id="2.-.-.-" evidence="14"/>
<protein>
    <recommendedName>
        <fullName evidence="4 14">GPI ethanolamine phosphate transferase 1</fullName>
        <ecNumber evidence="14">2.-.-.-</ecNumber>
    </recommendedName>
</protein>
<dbReference type="FunFam" id="3.40.720.10:FF:000015">
    <property type="entry name" value="GPI ethanolamine phosphate transferase 1"/>
    <property type="match status" value="1"/>
</dbReference>
<dbReference type="PANTHER" id="PTHR12250:SF0">
    <property type="entry name" value="GPI ETHANOLAMINE PHOSPHATE TRANSFERASE 1"/>
    <property type="match status" value="1"/>
</dbReference>
<feature type="transmembrane region" description="Helical" evidence="14">
    <location>
        <begin position="526"/>
        <end position="544"/>
    </location>
</feature>
<evidence type="ECO:0000256" key="10">
    <source>
        <dbReference type="ARBA" id="ARBA00023136"/>
    </source>
</evidence>
<dbReference type="HOGENOM" id="CLU_007676_0_0_1"/>
<feature type="transmembrane region" description="Helical" evidence="14">
    <location>
        <begin position="664"/>
        <end position="685"/>
    </location>
</feature>
<evidence type="ECO:0000256" key="3">
    <source>
        <dbReference type="ARBA" id="ARBA00008400"/>
    </source>
</evidence>
<dbReference type="EMBL" id="KN837409">
    <property type="protein sequence ID" value="KIJ25555.1"/>
    <property type="molecule type" value="Genomic_DNA"/>
</dbReference>
<keyword evidence="7 14" id="KW-0812">Transmembrane</keyword>
<evidence type="ECO:0000256" key="4">
    <source>
        <dbReference type="ARBA" id="ARBA00020831"/>
    </source>
</evidence>
<dbReference type="Pfam" id="PF01663">
    <property type="entry name" value="Phosphodiest"/>
    <property type="match status" value="1"/>
</dbReference>
<evidence type="ECO:0000256" key="6">
    <source>
        <dbReference type="ARBA" id="ARBA00022679"/>
    </source>
</evidence>